<dbReference type="InterPro" id="IPR050834">
    <property type="entry name" value="Glycosyltransf_2"/>
</dbReference>
<dbReference type="RefSeq" id="WP_236332549.1">
    <property type="nucleotide sequence ID" value="NZ_CAKMMG010000001.1"/>
</dbReference>
<dbReference type="SUPFAM" id="SSF53448">
    <property type="entry name" value="Nucleotide-diphospho-sugar transferases"/>
    <property type="match status" value="1"/>
</dbReference>
<accession>A0ABN8G490</accession>
<dbReference type="Gene3D" id="3.90.550.10">
    <property type="entry name" value="Spore Coat Polysaccharide Biosynthesis Protein SpsA, Chain A"/>
    <property type="match status" value="1"/>
</dbReference>
<reference evidence="2" key="1">
    <citation type="submission" date="2022-01" db="EMBL/GenBank/DDBJ databases">
        <authorList>
            <person name="Criscuolo A."/>
        </authorList>
    </citation>
    <scope>NUCLEOTIDE SEQUENCE</scope>
    <source>
        <strain evidence="2">CIP111892</strain>
    </source>
</reference>
<dbReference type="EMBL" id="CAKMMG010000001">
    <property type="protein sequence ID" value="CAH1195754.1"/>
    <property type="molecule type" value="Genomic_DNA"/>
</dbReference>
<protein>
    <submittedName>
        <fullName evidence="2">Spore coat polysaccharide biosynthesis protein SpsA</fullName>
    </submittedName>
</protein>
<dbReference type="InterPro" id="IPR001173">
    <property type="entry name" value="Glyco_trans_2-like"/>
</dbReference>
<evidence type="ECO:0000313" key="2">
    <source>
        <dbReference type="EMBL" id="CAH1195754.1"/>
    </source>
</evidence>
<organism evidence="2 3">
    <name type="scientific">Paenibacillus auburnensis</name>
    <dbReference type="NCBI Taxonomy" id="2905649"/>
    <lineage>
        <taxon>Bacteria</taxon>
        <taxon>Bacillati</taxon>
        <taxon>Bacillota</taxon>
        <taxon>Bacilli</taxon>
        <taxon>Bacillales</taxon>
        <taxon>Paenibacillaceae</taxon>
        <taxon>Paenibacillus</taxon>
    </lineage>
</organism>
<dbReference type="Pfam" id="PF00535">
    <property type="entry name" value="Glycos_transf_2"/>
    <property type="match status" value="1"/>
</dbReference>
<dbReference type="InterPro" id="IPR029044">
    <property type="entry name" value="Nucleotide-diphossugar_trans"/>
</dbReference>
<dbReference type="CDD" id="cd00761">
    <property type="entry name" value="Glyco_tranf_GTA_type"/>
    <property type="match status" value="1"/>
</dbReference>
<name>A0ABN8G490_9BACL</name>
<proteinExistence type="predicted"/>
<dbReference type="PANTHER" id="PTHR43685:SF2">
    <property type="entry name" value="GLYCOSYLTRANSFERASE 2-LIKE DOMAIN-CONTAINING PROTEIN"/>
    <property type="match status" value="1"/>
</dbReference>
<dbReference type="Proteomes" id="UP000838324">
    <property type="component" value="Unassembled WGS sequence"/>
</dbReference>
<evidence type="ECO:0000259" key="1">
    <source>
        <dbReference type="Pfam" id="PF00535"/>
    </source>
</evidence>
<dbReference type="PANTHER" id="PTHR43685">
    <property type="entry name" value="GLYCOSYLTRANSFERASE"/>
    <property type="match status" value="1"/>
</dbReference>
<gene>
    <name evidence="2" type="primary">spsA</name>
    <name evidence="2" type="ORF">PAECIP111892_02098</name>
</gene>
<comment type="caution">
    <text evidence="2">The sequence shown here is derived from an EMBL/GenBank/DDBJ whole genome shotgun (WGS) entry which is preliminary data.</text>
</comment>
<feature type="domain" description="Glycosyltransferase 2-like" evidence="1">
    <location>
        <begin position="5"/>
        <end position="167"/>
    </location>
</feature>
<keyword evidence="3" id="KW-1185">Reference proteome</keyword>
<evidence type="ECO:0000313" key="3">
    <source>
        <dbReference type="Proteomes" id="UP000838324"/>
    </source>
</evidence>
<sequence length="265" mass="31177">MAKVSIIMTSYNKPGYIAKSIQSILNQTFTDFELFLMDDNSNSETLTVIEPFLKDKRIKFYQSTIQTMDQRVEKVRYAALINEALLQASGEYISYATDDNCYRNTRLEQMVDYLEQSPGVMIVYSASIVNYLNEKNEITKQQLRPAKRVAAVAPCQIDHCSVMHRSSILPVIKETFGSYWDENPEFYRIGDGRFFWRLNHFWDFYPIEDVLDDNYITELSIHHQLQQQEKSQFIQMLPPQRTCKELREDLRAMKKKVSEQPKFIT</sequence>